<dbReference type="EnsemblFungi" id="PTTG_28429-t43_1">
    <property type="protein sequence ID" value="PTTG_28429-t43_1-p1"/>
    <property type="gene ID" value="PTTG_28429"/>
</dbReference>
<gene>
    <name evidence="2" type="ORF">PTTG_28429</name>
</gene>
<feature type="compositionally biased region" description="Low complexity" evidence="1">
    <location>
        <begin position="310"/>
        <end position="340"/>
    </location>
</feature>
<evidence type="ECO:0000313" key="2">
    <source>
        <dbReference type="EMBL" id="OAV90124.1"/>
    </source>
</evidence>
<feature type="compositionally biased region" description="Polar residues" evidence="1">
    <location>
        <begin position="195"/>
        <end position="204"/>
    </location>
</feature>
<sequence length="340" mass="36650">MFMEPFTASGNPTHAAEPRQPSPSPPNLVASAHKPTPLELDDDDRPRASASEIGMFGDFCLMCGEMIDGQGPAGSVYCSAECEYHQHITSESDWCDLSLEGYQLPSYGCSTTASSAKTSPLASPALQASGRLAILCSGPPPCELLLPLDLGERLLGAKAVAKRYLEHRPHDQQANADLDADAEVKQEQGEEDGSWRSSLASTLSPAHKHPVAATGAHLKARPALAQLSDLQDFWLPASQAPMPQRSSPPSPLDRPSLDRRPLDRRSLDRRPLDRRPLDRRPLLSSEHDSPAATLSRSASRRRVSEPLSNPALAPVRARPPLCHSSFSLTSLSSLSPSRLA</sequence>
<feature type="region of interest" description="Disordered" evidence="1">
    <location>
        <begin position="1"/>
        <end position="48"/>
    </location>
</feature>
<dbReference type="VEuPathDB" id="FungiDB:PTTG_28429"/>
<evidence type="ECO:0000256" key="1">
    <source>
        <dbReference type="SAM" id="MobiDB-lite"/>
    </source>
</evidence>
<accession>A0A180GC08</accession>
<feature type="compositionally biased region" description="Basic and acidic residues" evidence="1">
    <location>
        <begin position="255"/>
        <end position="289"/>
    </location>
</feature>
<dbReference type="AlphaFoldDB" id="A0A180GC08"/>
<keyword evidence="4" id="KW-1185">Reference proteome</keyword>
<reference evidence="2" key="2">
    <citation type="submission" date="2016-05" db="EMBL/GenBank/DDBJ databases">
        <title>Comparative analysis highlights variable genome content of wheat rusts and divergence of the mating loci.</title>
        <authorList>
            <person name="Cuomo C.A."/>
            <person name="Bakkeren G."/>
            <person name="Szabo L."/>
            <person name="Khalil H."/>
            <person name="Joly D."/>
            <person name="Goldberg J."/>
            <person name="Young S."/>
            <person name="Zeng Q."/>
            <person name="Fellers J."/>
        </authorList>
    </citation>
    <scope>NUCLEOTIDE SEQUENCE [LARGE SCALE GENOMIC DNA]</scope>
    <source>
        <strain evidence="2">1-1 BBBD Race 1</strain>
    </source>
</reference>
<organism evidence="2">
    <name type="scientific">Puccinia triticina (isolate 1-1 / race 1 (BBBD))</name>
    <name type="common">Brown leaf rust fungus</name>
    <dbReference type="NCBI Taxonomy" id="630390"/>
    <lineage>
        <taxon>Eukaryota</taxon>
        <taxon>Fungi</taxon>
        <taxon>Dikarya</taxon>
        <taxon>Basidiomycota</taxon>
        <taxon>Pucciniomycotina</taxon>
        <taxon>Pucciniomycetes</taxon>
        <taxon>Pucciniales</taxon>
        <taxon>Pucciniaceae</taxon>
        <taxon>Puccinia</taxon>
    </lineage>
</organism>
<dbReference type="OrthoDB" id="2504023at2759"/>
<reference evidence="2" key="1">
    <citation type="submission" date="2009-11" db="EMBL/GenBank/DDBJ databases">
        <authorList>
            <consortium name="The Broad Institute Genome Sequencing Platform"/>
            <person name="Ward D."/>
            <person name="Feldgarden M."/>
            <person name="Earl A."/>
            <person name="Young S.K."/>
            <person name="Zeng Q."/>
            <person name="Koehrsen M."/>
            <person name="Alvarado L."/>
            <person name="Berlin A."/>
            <person name="Bochicchio J."/>
            <person name="Borenstein D."/>
            <person name="Chapman S.B."/>
            <person name="Chen Z."/>
            <person name="Engels R."/>
            <person name="Freedman E."/>
            <person name="Gellesch M."/>
            <person name="Goldberg J."/>
            <person name="Griggs A."/>
            <person name="Gujja S."/>
            <person name="Heilman E."/>
            <person name="Heiman D."/>
            <person name="Hepburn T."/>
            <person name="Howarth C."/>
            <person name="Jen D."/>
            <person name="Larson L."/>
            <person name="Lewis B."/>
            <person name="Mehta T."/>
            <person name="Park D."/>
            <person name="Pearson M."/>
            <person name="Roberts A."/>
            <person name="Saif S."/>
            <person name="Shea T."/>
            <person name="Shenoy N."/>
            <person name="Sisk P."/>
            <person name="Stolte C."/>
            <person name="Sykes S."/>
            <person name="Thomson T."/>
            <person name="Walk T."/>
            <person name="White J."/>
            <person name="Yandava C."/>
            <person name="Izard J."/>
            <person name="Baranova O.V."/>
            <person name="Blanton J.M."/>
            <person name="Tanner A.C."/>
            <person name="Dewhirst F.E."/>
            <person name="Haas B."/>
            <person name="Nusbaum C."/>
            <person name="Birren B."/>
        </authorList>
    </citation>
    <scope>NUCLEOTIDE SEQUENCE [LARGE SCALE GENOMIC DNA]</scope>
    <source>
        <strain evidence="2">1-1 BBBD Race 1</strain>
    </source>
</reference>
<dbReference type="EMBL" id="ADAS02000108">
    <property type="protein sequence ID" value="OAV90124.1"/>
    <property type="molecule type" value="Genomic_DNA"/>
</dbReference>
<reference evidence="3" key="4">
    <citation type="submission" date="2025-05" db="UniProtKB">
        <authorList>
            <consortium name="EnsemblFungi"/>
        </authorList>
    </citation>
    <scope>IDENTIFICATION</scope>
    <source>
        <strain evidence="3">isolate 1-1 / race 1 (BBBD)</strain>
    </source>
</reference>
<feature type="region of interest" description="Disordered" evidence="1">
    <location>
        <begin position="238"/>
        <end position="340"/>
    </location>
</feature>
<proteinExistence type="predicted"/>
<feature type="region of interest" description="Disordered" evidence="1">
    <location>
        <begin position="168"/>
        <end position="215"/>
    </location>
</feature>
<evidence type="ECO:0000313" key="4">
    <source>
        <dbReference type="Proteomes" id="UP000005240"/>
    </source>
</evidence>
<reference evidence="3 4" key="3">
    <citation type="journal article" date="2017" name="G3 (Bethesda)">
        <title>Comparative analysis highlights variable genome content of wheat rusts and divergence of the mating loci.</title>
        <authorList>
            <person name="Cuomo C.A."/>
            <person name="Bakkeren G."/>
            <person name="Khalil H.B."/>
            <person name="Panwar V."/>
            <person name="Joly D."/>
            <person name="Linning R."/>
            <person name="Sakthikumar S."/>
            <person name="Song X."/>
            <person name="Adiconis X."/>
            <person name="Fan L."/>
            <person name="Goldberg J.M."/>
            <person name="Levin J.Z."/>
            <person name="Young S."/>
            <person name="Zeng Q."/>
            <person name="Anikster Y."/>
            <person name="Bruce M."/>
            <person name="Wang M."/>
            <person name="Yin C."/>
            <person name="McCallum B."/>
            <person name="Szabo L.J."/>
            <person name="Hulbert S."/>
            <person name="Chen X."/>
            <person name="Fellers J.P."/>
        </authorList>
    </citation>
    <scope>NUCLEOTIDE SEQUENCE</scope>
    <source>
        <strain evidence="3">isolate 1-1 / race 1 (BBBD)</strain>
        <strain evidence="4">Isolate 1-1 / race 1 (BBBD)</strain>
    </source>
</reference>
<name>A0A180GC08_PUCT1</name>
<protein>
    <submittedName>
        <fullName evidence="2 3">Uncharacterized protein</fullName>
    </submittedName>
</protein>
<dbReference type="Proteomes" id="UP000005240">
    <property type="component" value="Unassembled WGS sequence"/>
</dbReference>
<evidence type="ECO:0000313" key="3">
    <source>
        <dbReference type="EnsemblFungi" id="PTTG_28429-t43_1-p1"/>
    </source>
</evidence>